<feature type="region of interest" description="Disordered" evidence="3">
    <location>
        <begin position="18"/>
        <end position="68"/>
    </location>
</feature>
<dbReference type="EMBL" id="JAVFHQ010000014">
    <property type="protein sequence ID" value="KAK4546669.1"/>
    <property type="molecule type" value="Genomic_DNA"/>
</dbReference>
<gene>
    <name evidence="5" type="ORF">LTR36_001887</name>
</gene>
<dbReference type="NCBIfam" id="TIGR03439">
    <property type="entry name" value="methyl_EasF"/>
    <property type="match status" value="1"/>
</dbReference>
<evidence type="ECO:0000313" key="6">
    <source>
        <dbReference type="Proteomes" id="UP001324427"/>
    </source>
</evidence>
<name>A0AAV9JNX7_9PEZI</name>
<dbReference type="InterPro" id="IPR029063">
    <property type="entry name" value="SAM-dependent_MTases_sf"/>
</dbReference>
<dbReference type="Gene3D" id="3.40.50.150">
    <property type="entry name" value="Vaccinia Virus protein VP39"/>
    <property type="match status" value="1"/>
</dbReference>
<evidence type="ECO:0000256" key="1">
    <source>
        <dbReference type="ARBA" id="ARBA00022603"/>
    </source>
</evidence>
<reference evidence="5 6" key="1">
    <citation type="submission" date="2021-11" db="EMBL/GenBank/DDBJ databases">
        <title>Black yeast isolated from Biological Soil Crust.</title>
        <authorList>
            <person name="Kurbessoian T."/>
        </authorList>
    </citation>
    <scope>NUCLEOTIDE SEQUENCE [LARGE SCALE GENOMIC DNA]</scope>
    <source>
        <strain evidence="5 6">CCFEE 5522</strain>
    </source>
</reference>
<accession>A0AAV9JNX7</accession>
<proteinExistence type="predicted"/>
<keyword evidence="1" id="KW-0489">Methyltransferase</keyword>
<evidence type="ECO:0000259" key="4">
    <source>
        <dbReference type="Pfam" id="PF10017"/>
    </source>
</evidence>
<keyword evidence="6" id="KW-1185">Reference proteome</keyword>
<dbReference type="Proteomes" id="UP001324427">
    <property type="component" value="Unassembled WGS sequence"/>
</dbReference>
<evidence type="ECO:0000256" key="3">
    <source>
        <dbReference type="SAM" id="MobiDB-lite"/>
    </source>
</evidence>
<dbReference type="GO" id="GO:0032259">
    <property type="term" value="P:methylation"/>
    <property type="evidence" value="ECO:0007669"/>
    <property type="project" value="UniProtKB-KW"/>
</dbReference>
<dbReference type="PANTHER" id="PTHR43397">
    <property type="entry name" value="ERGOTHIONEINE BIOSYNTHESIS PROTEIN 1"/>
    <property type="match status" value="1"/>
</dbReference>
<protein>
    <recommendedName>
        <fullName evidence="4">Histidine-specific methyltransferase SAM-dependent domain-containing protein</fullName>
    </recommendedName>
</protein>
<evidence type="ECO:0000313" key="5">
    <source>
        <dbReference type="EMBL" id="KAK4546669.1"/>
    </source>
</evidence>
<dbReference type="InterPro" id="IPR051128">
    <property type="entry name" value="EgtD_Methyltrsf_superfamily"/>
</dbReference>
<feature type="compositionally biased region" description="Basic and acidic residues" evidence="3">
    <location>
        <begin position="40"/>
        <end position="53"/>
    </location>
</feature>
<keyword evidence="2" id="KW-0808">Transferase</keyword>
<evidence type="ECO:0000256" key="2">
    <source>
        <dbReference type="ARBA" id="ARBA00022679"/>
    </source>
</evidence>
<dbReference type="PANTHER" id="PTHR43397:SF1">
    <property type="entry name" value="ERGOTHIONEINE BIOSYNTHESIS PROTEIN 1"/>
    <property type="match status" value="1"/>
</dbReference>
<dbReference type="InterPro" id="IPR017805">
    <property type="entry name" value="SAM_MeTrfase_EasF-type_put"/>
</dbReference>
<dbReference type="Pfam" id="PF10017">
    <property type="entry name" value="Methyltransf_33"/>
    <property type="match status" value="1"/>
</dbReference>
<sequence>MSEEANMSVESVEDYAHELEGFLGKRPSPGSHSPATEDLLDSKTGSEDLDSSKESLASSSDDDDSDLDILDIRAGGQLEDLAPQIRSGLRAPNYNGYRTFPSLLLWDEQGLKGFEEVTYSPHYYLTNTEIELLEKHGHAIAQIIKPGTILLELGSGCLRKIDILLRAIDALGVEVDYYALDLDRNELARSLRDLGPSNFKHVRCHGLFGTYDDGQAWLSKAENAQRPRCVLSLGSTIGSFTRAEAGDFLGTWATTLRPSDDSQVEGEAPPSSHNDGHIIIGLDGSKDGDRVFRAYNDRPRANTRFILNTLDHANDVLGYEAFKKQDWDVEGEWDAEGGRHNQYLVPRTNVKFEDIQLEAGERVFVVHSHKYDEAEQSQLWQASKLRAVQKYLNADGWYGVHVLAPA</sequence>
<comment type="caution">
    <text evidence="5">The sequence shown here is derived from an EMBL/GenBank/DDBJ whole genome shotgun (WGS) entry which is preliminary data.</text>
</comment>
<organism evidence="5 6">
    <name type="scientific">Oleoguttula mirabilis</name>
    <dbReference type="NCBI Taxonomy" id="1507867"/>
    <lineage>
        <taxon>Eukaryota</taxon>
        <taxon>Fungi</taxon>
        <taxon>Dikarya</taxon>
        <taxon>Ascomycota</taxon>
        <taxon>Pezizomycotina</taxon>
        <taxon>Dothideomycetes</taxon>
        <taxon>Dothideomycetidae</taxon>
        <taxon>Mycosphaerellales</taxon>
        <taxon>Teratosphaeriaceae</taxon>
        <taxon>Oleoguttula</taxon>
    </lineage>
</organism>
<dbReference type="GO" id="GO:0008168">
    <property type="term" value="F:methyltransferase activity"/>
    <property type="evidence" value="ECO:0007669"/>
    <property type="project" value="UniProtKB-KW"/>
</dbReference>
<dbReference type="InterPro" id="IPR019257">
    <property type="entry name" value="MeTrfase_dom"/>
</dbReference>
<dbReference type="AlphaFoldDB" id="A0AAV9JNX7"/>
<feature type="domain" description="Histidine-specific methyltransferase SAM-dependent" evidence="4">
    <location>
        <begin position="83"/>
        <end position="403"/>
    </location>
</feature>